<organism evidence="1 2">
    <name type="scientific">Acuticoccus mangrovi</name>
    <dbReference type="NCBI Taxonomy" id="2796142"/>
    <lineage>
        <taxon>Bacteria</taxon>
        <taxon>Pseudomonadati</taxon>
        <taxon>Pseudomonadota</taxon>
        <taxon>Alphaproteobacteria</taxon>
        <taxon>Hyphomicrobiales</taxon>
        <taxon>Amorphaceae</taxon>
        <taxon>Acuticoccus</taxon>
    </lineage>
</organism>
<dbReference type="InterPro" id="IPR012863">
    <property type="entry name" value="DUF1636"/>
</dbReference>
<sequence length="129" mass="12754">MSTPGSRGPDADGAVEVLVCTACEDGEGGAVGRALVEAVRTAVGETVGEAAIAVVPVGCLAVCDRPATVAFRAAGKWTYVVAGVEPAAAHDVVAAARAVAASPHGVPPMAARPPFFRNGVVARLPPSPD</sequence>
<gene>
    <name evidence="1" type="ORF">JCR33_11515</name>
</gene>
<dbReference type="Proteomes" id="UP000609531">
    <property type="component" value="Unassembled WGS sequence"/>
</dbReference>
<dbReference type="AlphaFoldDB" id="A0A934MDG2"/>
<evidence type="ECO:0000313" key="1">
    <source>
        <dbReference type="EMBL" id="MBJ3776322.1"/>
    </source>
</evidence>
<dbReference type="EMBL" id="JAEKJA010000007">
    <property type="protein sequence ID" value="MBJ3776322.1"/>
    <property type="molecule type" value="Genomic_DNA"/>
</dbReference>
<evidence type="ECO:0000313" key="2">
    <source>
        <dbReference type="Proteomes" id="UP000609531"/>
    </source>
</evidence>
<comment type="caution">
    <text evidence="1">The sequence shown here is derived from an EMBL/GenBank/DDBJ whole genome shotgun (WGS) entry which is preliminary data.</text>
</comment>
<name>A0A934MDG2_9HYPH</name>
<keyword evidence="2" id="KW-1185">Reference proteome</keyword>
<accession>A0A934MDG2</accession>
<protein>
    <submittedName>
        <fullName evidence="1">DUF1636 domain-containing protein</fullName>
    </submittedName>
</protein>
<proteinExistence type="predicted"/>
<dbReference type="RefSeq" id="WP_198882188.1">
    <property type="nucleotide sequence ID" value="NZ_JAEKJA010000007.1"/>
</dbReference>
<dbReference type="Pfam" id="PF07845">
    <property type="entry name" value="DUF1636"/>
    <property type="match status" value="1"/>
</dbReference>
<reference evidence="1" key="1">
    <citation type="submission" date="2020-12" db="EMBL/GenBank/DDBJ databases">
        <title>Bacterial taxonomy.</title>
        <authorList>
            <person name="Pan X."/>
        </authorList>
    </citation>
    <scope>NUCLEOTIDE SEQUENCE</scope>
    <source>
        <strain evidence="1">B2012</strain>
    </source>
</reference>
<dbReference type="CDD" id="cd02980">
    <property type="entry name" value="TRX_Fd_family"/>
    <property type="match status" value="1"/>
</dbReference>